<feature type="region of interest" description="Disordered" evidence="1">
    <location>
        <begin position="119"/>
        <end position="151"/>
    </location>
</feature>
<reference evidence="2 3" key="1">
    <citation type="journal article" date="2015" name="Parasit. Vectors">
        <title>Draft genome of the scabies mite.</title>
        <authorList>
            <person name="Rider S.D.Jr."/>
            <person name="Morgan M.S."/>
            <person name="Arlian L.G."/>
        </authorList>
    </citation>
    <scope>NUCLEOTIDE SEQUENCE [LARGE SCALE GENOMIC DNA]</scope>
    <source>
        <strain evidence="2">Arlian Lab</strain>
    </source>
</reference>
<sequence>HQVRLSFDAFGDVLQPQNVSSNVNSNSNDNLLFNSNMTSLFSNEINHTVTTKDKITTTATSTSTSSSTVTTSSSGLIKGDLDAALASLAQNLEINGFNKTPGNFKKGFNSNQKIAWKTSGGNAASGNSLPTSTSLSGSSISPSMNMMSSQTTSSATIGNFFNQNKTAEPSSTNDPFNVI</sequence>
<dbReference type="AlphaFoldDB" id="A0A132AIX9"/>
<comment type="caution">
    <text evidence="2">The sequence shown here is derived from an EMBL/GenBank/DDBJ whole genome shotgun (WGS) entry which is preliminary data.</text>
</comment>
<evidence type="ECO:0000313" key="3">
    <source>
        <dbReference type="Proteomes" id="UP000616769"/>
    </source>
</evidence>
<feature type="compositionally biased region" description="Low complexity" evidence="1">
    <location>
        <begin position="125"/>
        <end position="151"/>
    </location>
</feature>
<name>A0A132AIX9_SARSC</name>
<accession>A0A132AIX9</accession>
<dbReference type="EMBL" id="JXLN01016144">
    <property type="protein sequence ID" value="KPM10968.1"/>
    <property type="molecule type" value="Genomic_DNA"/>
</dbReference>
<dbReference type="VEuPathDB" id="VectorBase:SSCA009552"/>
<feature type="non-terminal residue" evidence="2">
    <location>
        <position position="1"/>
    </location>
</feature>
<proteinExistence type="predicted"/>
<evidence type="ECO:0000313" key="2">
    <source>
        <dbReference type="EMBL" id="KPM10968.1"/>
    </source>
</evidence>
<gene>
    <name evidence="2" type="ORF">QR98_0095330</name>
</gene>
<organism evidence="2 3">
    <name type="scientific">Sarcoptes scabiei</name>
    <name type="common">Itch mite</name>
    <name type="synonym">Acarus scabiei</name>
    <dbReference type="NCBI Taxonomy" id="52283"/>
    <lineage>
        <taxon>Eukaryota</taxon>
        <taxon>Metazoa</taxon>
        <taxon>Ecdysozoa</taxon>
        <taxon>Arthropoda</taxon>
        <taxon>Chelicerata</taxon>
        <taxon>Arachnida</taxon>
        <taxon>Acari</taxon>
        <taxon>Acariformes</taxon>
        <taxon>Sarcoptiformes</taxon>
        <taxon>Astigmata</taxon>
        <taxon>Psoroptidia</taxon>
        <taxon>Sarcoptoidea</taxon>
        <taxon>Sarcoptidae</taxon>
        <taxon>Sarcoptinae</taxon>
        <taxon>Sarcoptes</taxon>
    </lineage>
</organism>
<dbReference type="OrthoDB" id="44015at2759"/>
<protein>
    <submittedName>
        <fullName evidence="2">Uncharacterized protein</fullName>
    </submittedName>
</protein>
<evidence type="ECO:0000256" key="1">
    <source>
        <dbReference type="SAM" id="MobiDB-lite"/>
    </source>
</evidence>
<dbReference type="Proteomes" id="UP000616769">
    <property type="component" value="Unassembled WGS sequence"/>
</dbReference>